<evidence type="ECO:0000313" key="4">
    <source>
        <dbReference type="Proteomes" id="UP000232323"/>
    </source>
</evidence>
<dbReference type="InterPro" id="IPR029069">
    <property type="entry name" value="HotDog_dom_sf"/>
</dbReference>
<sequence length="176" mass="19636">MHPDHDADSTCCQEGSSMGLFDVNGVFRLLMDVRDSELDQFGVVNNAVYSSYIQHARHEAFASLGFQIESLTSRGGALALANLSLSFLSPLSSRDKFEVSVWVEKVSGARLVLGQKVSRLPYPEQLRSPKDGDVMKVDVLRAEATVVFVNSRYQRVRVPADIKSVFQRLLEQNRTD</sequence>
<dbReference type="PANTHER" id="PTHR31793">
    <property type="entry name" value="4-HYDROXYBENZOYL-COA THIOESTERASE FAMILY MEMBER"/>
    <property type="match status" value="1"/>
</dbReference>
<dbReference type="OrthoDB" id="588330at2759"/>
<organism evidence="3 4">
    <name type="scientific">Chlamydomonas eustigma</name>
    <dbReference type="NCBI Taxonomy" id="1157962"/>
    <lineage>
        <taxon>Eukaryota</taxon>
        <taxon>Viridiplantae</taxon>
        <taxon>Chlorophyta</taxon>
        <taxon>core chlorophytes</taxon>
        <taxon>Chlorophyceae</taxon>
        <taxon>CS clade</taxon>
        <taxon>Chlamydomonadales</taxon>
        <taxon>Chlamydomonadaceae</taxon>
        <taxon>Chlamydomonas</taxon>
    </lineage>
</organism>
<dbReference type="PANTHER" id="PTHR31793:SF27">
    <property type="entry name" value="NOVEL THIOESTERASE SUPERFAMILY DOMAIN AND SAPOSIN A-TYPE DOMAIN CONTAINING PROTEIN (0610012H03RIK)"/>
    <property type="match status" value="1"/>
</dbReference>
<gene>
    <name evidence="3" type="ORF">CEUSTIGMA_g8229.t1</name>
</gene>
<dbReference type="CDD" id="cd00586">
    <property type="entry name" value="4HBT"/>
    <property type="match status" value="1"/>
</dbReference>
<dbReference type="InterPro" id="IPR050563">
    <property type="entry name" value="4-hydroxybenzoyl-CoA_TE"/>
</dbReference>
<dbReference type="AlphaFoldDB" id="A0A250XCG7"/>
<dbReference type="Gene3D" id="3.10.129.10">
    <property type="entry name" value="Hotdog Thioesterase"/>
    <property type="match status" value="1"/>
</dbReference>
<dbReference type="GO" id="GO:0016297">
    <property type="term" value="F:fatty acyl-[ACP] hydrolase activity"/>
    <property type="evidence" value="ECO:0007669"/>
    <property type="project" value="TreeGrafter"/>
</dbReference>
<comment type="caution">
    <text evidence="3">The sequence shown here is derived from an EMBL/GenBank/DDBJ whole genome shotgun (WGS) entry which is preliminary data.</text>
</comment>
<name>A0A250XCG7_9CHLO</name>
<dbReference type="Proteomes" id="UP000232323">
    <property type="component" value="Unassembled WGS sequence"/>
</dbReference>
<dbReference type="EMBL" id="BEGY01000057">
    <property type="protein sequence ID" value="GAX80793.1"/>
    <property type="molecule type" value="Genomic_DNA"/>
</dbReference>
<accession>A0A250XCG7</accession>
<dbReference type="Pfam" id="PF13279">
    <property type="entry name" value="4HBT_2"/>
    <property type="match status" value="1"/>
</dbReference>
<protein>
    <submittedName>
        <fullName evidence="3">Uncharacterized protein</fullName>
    </submittedName>
</protein>
<dbReference type="GO" id="GO:0009507">
    <property type="term" value="C:chloroplast"/>
    <property type="evidence" value="ECO:0007669"/>
    <property type="project" value="TreeGrafter"/>
</dbReference>
<evidence type="ECO:0000313" key="3">
    <source>
        <dbReference type="EMBL" id="GAX80793.1"/>
    </source>
</evidence>
<comment type="similarity">
    <text evidence="1">Belongs to the 4-hydroxybenzoyl-CoA thioesterase family.</text>
</comment>
<keyword evidence="4" id="KW-1185">Reference proteome</keyword>
<evidence type="ECO:0000256" key="1">
    <source>
        <dbReference type="ARBA" id="ARBA00005953"/>
    </source>
</evidence>
<dbReference type="SUPFAM" id="SSF54637">
    <property type="entry name" value="Thioesterase/thiol ester dehydrase-isomerase"/>
    <property type="match status" value="1"/>
</dbReference>
<keyword evidence="2" id="KW-0378">Hydrolase</keyword>
<proteinExistence type="inferred from homology"/>
<reference evidence="3 4" key="1">
    <citation type="submission" date="2017-08" db="EMBL/GenBank/DDBJ databases">
        <title>Acidophilic green algal genome provides insights into adaptation to an acidic environment.</title>
        <authorList>
            <person name="Hirooka S."/>
            <person name="Hirose Y."/>
            <person name="Kanesaki Y."/>
            <person name="Higuchi S."/>
            <person name="Fujiwara T."/>
            <person name="Onuma R."/>
            <person name="Era A."/>
            <person name="Ohbayashi R."/>
            <person name="Uzuka A."/>
            <person name="Nozaki H."/>
            <person name="Yoshikawa H."/>
            <person name="Miyagishima S.Y."/>
        </authorList>
    </citation>
    <scope>NUCLEOTIDE SEQUENCE [LARGE SCALE GENOMIC DNA]</scope>
    <source>
        <strain evidence="3 4">NIES-2499</strain>
    </source>
</reference>
<evidence type="ECO:0000256" key="2">
    <source>
        <dbReference type="ARBA" id="ARBA00022801"/>
    </source>
</evidence>